<reference evidence="2" key="1">
    <citation type="submission" date="2023-06" db="EMBL/GenBank/DDBJ databases">
        <title>Genome-scale phylogeny and comparative genomics of the fungal order Sordariales.</title>
        <authorList>
            <consortium name="Lawrence Berkeley National Laboratory"/>
            <person name="Hensen N."/>
            <person name="Bonometti L."/>
            <person name="Westerberg I."/>
            <person name="Brannstrom I.O."/>
            <person name="Guillou S."/>
            <person name="Cros-Aarteil S."/>
            <person name="Calhoun S."/>
            <person name="Haridas S."/>
            <person name="Kuo A."/>
            <person name="Mondo S."/>
            <person name="Pangilinan J."/>
            <person name="Riley R."/>
            <person name="Labutti K."/>
            <person name="Andreopoulos B."/>
            <person name="Lipzen A."/>
            <person name="Chen C."/>
            <person name="Yanf M."/>
            <person name="Daum C."/>
            <person name="Ng V."/>
            <person name="Clum A."/>
            <person name="Steindorff A."/>
            <person name="Ohm R."/>
            <person name="Martin F."/>
            <person name="Silar P."/>
            <person name="Natvig D."/>
            <person name="Lalanne C."/>
            <person name="Gautier V."/>
            <person name="Ament-Velasquez S.L."/>
            <person name="Kruys A."/>
            <person name="Hutchinson M.I."/>
            <person name="Powell A.J."/>
            <person name="Barry K."/>
            <person name="Miller A.N."/>
            <person name="Grigoriev I.V."/>
            <person name="Debuchy R."/>
            <person name="Gladieux P."/>
            <person name="Thoren M.H."/>
            <person name="Johannesson H."/>
        </authorList>
    </citation>
    <scope>NUCLEOTIDE SEQUENCE</scope>
    <source>
        <strain evidence="2">SMH4607-1</strain>
    </source>
</reference>
<dbReference type="EMBL" id="JAUKUA010000001">
    <property type="protein sequence ID" value="KAK0730689.1"/>
    <property type="molecule type" value="Genomic_DNA"/>
</dbReference>
<feature type="transmembrane region" description="Helical" evidence="1">
    <location>
        <begin position="20"/>
        <end position="40"/>
    </location>
</feature>
<organism evidence="2 3">
    <name type="scientific">Lasiosphaeris hirsuta</name>
    <dbReference type="NCBI Taxonomy" id="260670"/>
    <lineage>
        <taxon>Eukaryota</taxon>
        <taxon>Fungi</taxon>
        <taxon>Dikarya</taxon>
        <taxon>Ascomycota</taxon>
        <taxon>Pezizomycotina</taxon>
        <taxon>Sordariomycetes</taxon>
        <taxon>Sordariomycetidae</taxon>
        <taxon>Sordariales</taxon>
        <taxon>Lasiosphaeriaceae</taxon>
        <taxon>Lasiosphaeris</taxon>
    </lineage>
</organism>
<keyword evidence="1" id="KW-0812">Transmembrane</keyword>
<evidence type="ECO:0000313" key="2">
    <source>
        <dbReference type="EMBL" id="KAK0730689.1"/>
    </source>
</evidence>
<gene>
    <name evidence="2" type="ORF">B0H67DRAFT_46473</name>
</gene>
<name>A0AA40BAL6_9PEZI</name>
<dbReference type="Proteomes" id="UP001172102">
    <property type="component" value="Unassembled WGS sequence"/>
</dbReference>
<proteinExistence type="predicted"/>
<keyword evidence="1" id="KW-1133">Transmembrane helix</keyword>
<evidence type="ECO:0000313" key="3">
    <source>
        <dbReference type="Proteomes" id="UP001172102"/>
    </source>
</evidence>
<accession>A0AA40BAL6</accession>
<keyword evidence="3" id="KW-1185">Reference proteome</keyword>
<dbReference type="AlphaFoldDB" id="A0AA40BAL6"/>
<keyword evidence="1" id="KW-0472">Membrane</keyword>
<protein>
    <submittedName>
        <fullName evidence="2">Uncharacterized protein</fullName>
    </submittedName>
</protein>
<comment type="caution">
    <text evidence="2">The sequence shown here is derived from an EMBL/GenBank/DDBJ whole genome shotgun (WGS) entry which is preliminary data.</text>
</comment>
<evidence type="ECO:0000256" key="1">
    <source>
        <dbReference type="SAM" id="Phobius"/>
    </source>
</evidence>
<sequence length="212" mass="23216">MPHSGEPTVISQSSALRNDMVIIIGFALNYTALLVATIAIKDSHEQNDGGETPIPIMVSCGGYNKRARTERESGMHDEYTSGATCGRNEHRNIPEDPSAWPRNHLLVSLSHRSCTSGPVEGWGAERANTDDNKFRALRICTNDVGCKQRVARARGEGAMCCLEAMSNERIVKSLVSNVWPVWPGGETESLDNLAGVLFIFLACQNFRRGRNG</sequence>